<organism evidence="2 3">
    <name type="scientific">Ajellomyces capsulatus (strain H88)</name>
    <name type="common">Darling's disease fungus</name>
    <name type="synonym">Histoplasma capsulatum</name>
    <dbReference type="NCBI Taxonomy" id="544711"/>
    <lineage>
        <taxon>Eukaryota</taxon>
        <taxon>Fungi</taxon>
        <taxon>Dikarya</taxon>
        <taxon>Ascomycota</taxon>
        <taxon>Pezizomycotina</taxon>
        <taxon>Eurotiomycetes</taxon>
        <taxon>Eurotiomycetidae</taxon>
        <taxon>Onygenales</taxon>
        <taxon>Ajellomycetaceae</taxon>
        <taxon>Histoplasma</taxon>
    </lineage>
</organism>
<name>A0A8A1LBU4_AJEC8</name>
<feature type="region of interest" description="Disordered" evidence="1">
    <location>
        <begin position="1"/>
        <end position="24"/>
    </location>
</feature>
<dbReference type="AlphaFoldDB" id="A0A8A1LBU4"/>
<reference evidence="2" key="1">
    <citation type="submission" date="2021-01" db="EMBL/GenBank/DDBJ databases">
        <title>Chromosome-level genome assembly of a human fungal pathogen reveals clustering of transcriptionally co-regulated genes.</title>
        <authorList>
            <person name="Voorhies M."/>
            <person name="Cohen S."/>
            <person name="Shea T.P."/>
            <person name="Petrus S."/>
            <person name="Munoz J.F."/>
            <person name="Poplawski S."/>
            <person name="Goldman W.E."/>
            <person name="Michael T."/>
            <person name="Cuomo C.A."/>
            <person name="Sil A."/>
            <person name="Beyhan S."/>
        </authorList>
    </citation>
    <scope>NUCLEOTIDE SEQUENCE</scope>
    <source>
        <strain evidence="2">H88</strain>
    </source>
</reference>
<dbReference type="EMBL" id="CP069103">
    <property type="protein sequence ID" value="QSS51878.1"/>
    <property type="molecule type" value="Genomic_DNA"/>
</dbReference>
<protein>
    <submittedName>
        <fullName evidence="2">Uncharacterized protein</fullName>
    </submittedName>
</protein>
<feature type="compositionally biased region" description="Polar residues" evidence="1">
    <location>
        <begin position="38"/>
        <end position="47"/>
    </location>
</feature>
<evidence type="ECO:0000313" key="3">
    <source>
        <dbReference type="Proteomes" id="UP000663419"/>
    </source>
</evidence>
<dbReference type="VEuPathDB" id="FungiDB:I7I53_07328"/>
<accession>A0A8A1LBU4</accession>
<gene>
    <name evidence="2" type="ORF">I7I53_07328</name>
</gene>
<proteinExistence type="predicted"/>
<feature type="region of interest" description="Disordered" evidence="1">
    <location>
        <begin position="38"/>
        <end position="63"/>
    </location>
</feature>
<dbReference type="Proteomes" id="UP000663419">
    <property type="component" value="Chromosome 2"/>
</dbReference>
<evidence type="ECO:0000256" key="1">
    <source>
        <dbReference type="SAM" id="MobiDB-lite"/>
    </source>
</evidence>
<evidence type="ECO:0000313" key="2">
    <source>
        <dbReference type="EMBL" id="QSS51878.1"/>
    </source>
</evidence>
<feature type="compositionally biased region" description="Basic and acidic residues" evidence="1">
    <location>
        <begin position="1"/>
        <end position="15"/>
    </location>
</feature>
<sequence length="71" mass="8328">MKERGETRRKEEKNKEKKSRKMPLVPIYLQQLLEPSNASLQPSQIPQCSARHPLQHKPHTDQAVQYYYPAA</sequence>